<comment type="caution">
    <text evidence="2">The sequence shown here is derived from an EMBL/GenBank/DDBJ whole genome shotgun (WGS) entry which is preliminary data.</text>
</comment>
<evidence type="ECO:0000256" key="1">
    <source>
        <dbReference type="SAM" id="Phobius"/>
    </source>
</evidence>
<sequence length="195" mass="22361">IMADEWELFLFLFSVNEAFYSTTSIIIQLFMCVTALILYVIFTIAISTMPFQFSCRLILLVNSLASFVMVIVHVLRSLVYIIEIPPLFASDNEISLAAGIFNNLVLLITSVLAVHSFYAAKRRYKTRKGQRTLESRYIMNTVAVLCCAIILMTRNRPLRKRLSILFNLQFLAPPRDVNTDSSASTYFSILEQHWK</sequence>
<dbReference type="EMBL" id="BTSY01000007">
    <property type="protein sequence ID" value="GMT35012.1"/>
    <property type="molecule type" value="Genomic_DNA"/>
</dbReference>
<feature type="transmembrane region" description="Helical" evidence="1">
    <location>
        <begin position="20"/>
        <end position="45"/>
    </location>
</feature>
<name>A0AAV5WVA7_9BILA</name>
<dbReference type="AlphaFoldDB" id="A0AAV5WVA7"/>
<feature type="non-terminal residue" evidence="2">
    <location>
        <position position="1"/>
    </location>
</feature>
<feature type="transmembrane region" description="Helical" evidence="1">
    <location>
        <begin position="57"/>
        <end position="82"/>
    </location>
</feature>
<reference evidence="2" key="1">
    <citation type="submission" date="2023-10" db="EMBL/GenBank/DDBJ databases">
        <title>Genome assembly of Pristionchus species.</title>
        <authorList>
            <person name="Yoshida K."/>
            <person name="Sommer R.J."/>
        </authorList>
    </citation>
    <scope>NUCLEOTIDE SEQUENCE</scope>
    <source>
        <strain evidence="2">RS5133</strain>
    </source>
</reference>
<feature type="transmembrane region" description="Helical" evidence="1">
    <location>
        <begin position="137"/>
        <end position="153"/>
    </location>
</feature>
<keyword evidence="1" id="KW-1133">Transmembrane helix</keyword>
<gene>
    <name evidence="2" type="ORF">PFISCL1PPCAC_26309</name>
</gene>
<keyword evidence="1" id="KW-0472">Membrane</keyword>
<proteinExistence type="predicted"/>
<evidence type="ECO:0000313" key="3">
    <source>
        <dbReference type="Proteomes" id="UP001432322"/>
    </source>
</evidence>
<evidence type="ECO:0008006" key="4">
    <source>
        <dbReference type="Google" id="ProtNLM"/>
    </source>
</evidence>
<feature type="non-terminal residue" evidence="2">
    <location>
        <position position="195"/>
    </location>
</feature>
<organism evidence="2 3">
    <name type="scientific">Pristionchus fissidentatus</name>
    <dbReference type="NCBI Taxonomy" id="1538716"/>
    <lineage>
        <taxon>Eukaryota</taxon>
        <taxon>Metazoa</taxon>
        <taxon>Ecdysozoa</taxon>
        <taxon>Nematoda</taxon>
        <taxon>Chromadorea</taxon>
        <taxon>Rhabditida</taxon>
        <taxon>Rhabditina</taxon>
        <taxon>Diplogasteromorpha</taxon>
        <taxon>Diplogasteroidea</taxon>
        <taxon>Neodiplogasteridae</taxon>
        <taxon>Pristionchus</taxon>
    </lineage>
</organism>
<dbReference type="Proteomes" id="UP001432322">
    <property type="component" value="Unassembled WGS sequence"/>
</dbReference>
<keyword evidence="1" id="KW-0812">Transmembrane</keyword>
<protein>
    <recommendedName>
        <fullName evidence="4">G protein-coupled receptor</fullName>
    </recommendedName>
</protein>
<feature type="transmembrane region" description="Helical" evidence="1">
    <location>
        <begin position="94"/>
        <end position="117"/>
    </location>
</feature>
<evidence type="ECO:0000313" key="2">
    <source>
        <dbReference type="EMBL" id="GMT35012.1"/>
    </source>
</evidence>
<accession>A0AAV5WVA7</accession>
<keyword evidence="3" id="KW-1185">Reference proteome</keyword>